<keyword evidence="1" id="KW-0472">Membrane</keyword>
<feature type="transmembrane region" description="Helical" evidence="1">
    <location>
        <begin position="12"/>
        <end position="35"/>
    </location>
</feature>
<organism evidence="2 3">
    <name type="scientific">Nitrosomonas supralitoralis</name>
    <dbReference type="NCBI Taxonomy" id="2116706"/>
    <lineage>
        <taxon>Bacteria</taxon>
        <taxon>Pseudomonadati</taxon>
        <taxon>Pseudomonadota</taxon>
        <taxon>Betaproteobacteria</taxon>
        <taxon>Nitrosomonadales</taxon>
        <taxon>Nitrosomonadaceae</taxon>
        <taxon>Nitrosomonas</taxon>
    </lineage>
</organism>
<sequence length="73" mass="8379">MAITNGKGAIMIELLLAIFVAIPTVYLIFSGIYFFKTYSTITKHSKDLRVKHKKFNEAMDETEQKVDSPDRPR</sequence>
<reference evidence="2 3" key="1">
    <citation type="submission" date="2018-03" db="EMBL/GenBank/DDBJ databases">
        <title>Draft genome of Nitrosomonas supralitoralis APG5.</title>
        <authorList>
            <person name="Urakawa H."/>
            <person name="Lopez J.V."/>
        </authorList>
    </citation>
    <scope>NUCLEOTIDE SEQUENCE [LARGE SCALE GENOMIC DNA]</scope>
    <source>
        <strain evidence="2 3">APG5</strain>
    </source>
</reference>
<evidence type="ECO:0000313" key="2">
    <source>
        <dbReference type="EMBL" id="PSJ16271.1"/>
    </source>
</evidence>
<evidence type="ECO:0000256" key="1">
    <source>
        <dbReference type="SAM" id="Phobius"/>
    </source>
</evidence>
<keyword evidence="3" id="KW-1185">Reference proteome</keyword>
<gene>
    <name evidence="2" type="ORF">C7H79_14260</name>
</gene>
<accession>A0A2P7NS14</accession>
<proteinExistence type="predicted"/>
<name>A0A2P7NS14_9PROT</name>
<dbReference type="EMBL" id="PXXU01000058">
    <property type="protein sequence ID" value="PSJ16271.1"/>
    <property type="molecule type" value="Genomic_DNA"/>
</dbReference>
<protein>
    <submittedName>
        <fullName evidence="2">Uncharacterized protein</fullName>
    </submittedName>
</protein>
<keyword evidence="1" id="KW-1133">Transmembrane helix</keyword>
<comment type="caution">
    <text evidence="2">The sequence shown here is derived from an EMBL/GenBank/DDBJ whole genome shotgun (WGS) entry which is preliminary data.</text>
</comment>
<evidence type="ECO:0000313" key="3">
    <source>
        <dbReference type="Proteomes" id="UP000241912"/>
    </source>
</evidence>
<keyword evidence="1" id="KW-0812">Transmembrane</keyword>
<dbReference type="AlphaFoldDB" id="A0A2P7NS14"/>
<dbReference type="Proteomes" id="UP000241912">
    <property type="component" value="Unassembled WGS sequence"/>
</dbReference>